<feature type="domain" description="PHD-type" evidence="5">
    <location>
        <begin position="35"/>
        <end position="150"/>
    </location>
</feature>
<gene>
    <name evidence="6" type="ORF">ACA1_044000</name>
</gene>
<proteinExistence type="predicted"/>
<dbReference type="SUPFAM" id="SSF57903">
    <property type="entry name" value="FYVE/PHD zinc finger"/>
    <property type="match status" value="1"/>
</dbReference>
<dbReference type="PROSITE" id="PS50016">
    <property type="entry name" value="ZF_PHD_2"/>
    <property type="match status" value="1"/>
</dbReference>
<dbReference type="KEGG" id="acan:ACA1_044000"/>
<dbReference type="Proteomes" id="UP000011083">
    <property type="component" value="Unassembled WGS sequence"/>
</dbReference>
<dbReference type="GeneID" id="14924087"/>
<evidence type="ECO:0000313" key="6">
    <source>
        <dbReference type="EMBL" id="ELR23115.1"/>
    </source>
</evidence>
<accession>L8HD78</accession>
<evidence type="ECO:0000256" key="2">
    <source>
        <dbReference type="ARBA" id="ARBA00022771"/>
    </source>
</evidence>
<evidence type="ECO:0000256" key="1">
    <source>
        <dbReference type="ARBA" id="ARBA00022723"/>
    </source>
</evidence>
<reference evidence="6 7" key="1">
    <citation type="journal article" date="2013" name="Genome Biol.">
        <title>Genome of Acanthamoeba castellanii highlights extensive lateral gene transfer and early evolution of tyrosine kinase signaling.</title>
        <authorList>
            <person name="Clarke M."/>
            <person name="Lohan A.J."/>
            <person name="Liu B."/>
            <person name="Lagkouvardos I."/>
            <person name="Roy S."/>
            <person name="Zafar N."/>
            <person name="Bertelli C."/>
            <person name="Schilde C."/>
            <person name="Kianianmomeni A."/>
            <person name="Burglin T.R."/>
            <person name="Frech C."/>
            <person name="Turcotte B."/>
            <person name="Kopec K.O."/>
            <person name="Synnott J.M."/>
            <person name="Choo C."/>
            <person name="Paponov I."/>
            <person name="Finkler A."/>
            <person name="Soon Heng Tan C."/>
            <person name="Hutchins A.P."/>
            <person name="Weinmeier T."/>
            <person name="Rattei T."/>
            <person name="Chu J.S."/>
            <person name="Gimenez G."/>
            <person name="Irimia M."/>
            <person name="Rigden D.J."/>
            <person name="Fitzpatrick D.A."/>
            <person name="Lorenzo-Morales J."/>
            <person name="Bateman A."/>
            <person name="Chiu C.H."/>
            <person name="Tang P."/>
            <person name="Hegemann P."/>
            <person name="Fromm H."/>
            <person name="Raoult D."/>
            <person name="Greub G."/>
            <person name="Miranda-Saavedra D."/>
            <person name="Chen N."/>
            <person name="Nash P."/>
            <person name="Ginger M.L."/>
            <person name="Horn M."/>
            <person name="Schaap P."/>
            <person name="Caler L."/>
            <person name="Loftus B."/>
        </authorList>
    </citation>
    <scope>NUCLEOTIDE SEQUENCE [LARGE SCALE GENOMIC DNA]</scope>
    <source>
        <strain evidence="6 7">Neff</strain>
    </source>
</reference>
<evidence type="ECO:0000259" key="5">
    <source>
        <dbReference type="PROSITE" id="PS50016"/>
    </source>
</evidence>
<dbReference type="SMART" id="SM00249">
    <property type="entry name" value="PHD"/>
    <property type="match status" value="1"/>
</dbReference>
<evidence type="ECO:0000313" key="7">
    <source>
        <dbReference type="Proteomes" id="UP000011083"/>
    </source>
</evidence>
<dbReference type="AlphaFoldDB" id="L8HD78"/>
<protein>
    <submittedName>
        <fullName evidence="6">PHDfinger domain containing protein</fullName>
    </submittedName>
</protein>
<dbReference type="Gene3D" id="3.30.40.10">
    <property type="entry name" value="Zinc/RING finger domain, C3HC4 (zinc finger)"/>
    <property type="match status" value="1"/>
</dbReference>
<evidence type="ECO:0000256" key="4">
    <source>
        <dbReference type="PROSITE-ProRule" id="PRU00146"/>
    </source>
</evidence>
<sequence length="165" mass="19068">MWYTVGCHAGIIEGGEKIAFPIVFPIAFSMHMSGQKFCLTCLWHSKRIKVCPLIELMILNQIDLKQCFLIRHKIIKIVQAVGGMLDNICNKLIYLPPPHSDLWWQWHCCEKVTEGKYILCNRCGQWFHWECIKIVKKPSGSWYCPTCLSKLKPKEALGAMESGLW</sequence>
<evidence type="ECO:0000256" key="3">
    <source>
        <dbReference type="ARBA" id="ARBA00022833"/>
    </source>
</evidence>
<dbReference type="EMBL" id="KB007862">
    <property type="protein sequence ID" value="ELR23115.1"/>
    <property type="molecule type" value="Genomic_DNA"/>
</dbReference>
<keyword evidence="1" id="KW-0479">Metal-binding</keyword>
<dbReference type="OrthoDB" id="436852at2759"/>
<dbReference type="InterPro" id="IPR019787">
    <property type="entry name" value="Znf_PHD-finger"/>
</dbReference>
<organism evidence="6 7">
    <name type="scientific">Acanthamoeba castellanii (strain ATCC 30010 / Neff)</name>
    <dbReference type="NCBI Taxonomy" id="1257118"/>
    <lineage>
        <taxon>Eukaryota</taxon>
        <taxon>Amoebozoa</taxon>
        <taxon>Discosea</taxon>
        <taxon>Longamoebia</taxon>
        <taxon>Centramoebida</taxon>
        <taxon>Acanthamoebidae</taxon>
        <taxon>Acanthamoeba</taxon>
    </lineage>
</organism>
<dbReference type="InterPro" id="IPR013083">
    <property type="entry name" value="Znf_RING/FYVE/PHD"/>
</dbReference>
<dbReference type="InterPro" id="IPR011011">
    <property type="entry name" value="Znf_FYVE_PHD"/>
</dbReference>
<dbReference type="VEuPathDB" id="AmoebaDB:ACA1_044000"/>
<keyword evidence="2 4" id="KW-0863">Zinc-finger</keyword>
<keyword evidence="3" id="KW-0862">Zinc</keyword>
<dbReference type="Pfam" id="PF00628">
    <property type="entry name" value="PHD"/>
    <property type="match status" value="1"/>
</dbReference>
<dbReference type="STRING" id="1257118.L8HD78"/>
<dbReference type="InterPro" id="IPR001965">
    <property type="entry name" value="Znf_PHD"/>
</dbReference>
<keyword evidence="7" id="KW-1185">Reference proteome</keyword>
<name>L8HD78_ACACF</name>
<dbReference type="RefSeq" id="XP_004352643.1">
    <property type="nucleotide sequence ID" value="XM_004352591.1"/>
</dbReference>
<dbReference type="GO" id="GO:0008270">
    <property type="term" value="F:zinc ion binding"/>
    <property type="evidence" value="ECO:0007669"/>
    <property type="project" value="UniProtKB-KW"/>
</dbReference>